<reference evidence="1 2" key="1">
    <citation type="submission" date="2016-06" db="EMBL/GenBank/DDBJ databases">
        <authorList>
            <person name="Kjaerup R.B."/>
            <person name="Dalgaard T.S."/>
            <person name="Juul-Madsen H.R."/>
        </authorList>
    </citation>
    <scope>NUCLEOTIDE SEQUENCE [LARGE SCALE GENOMIC DNA]</scope>
    <source>
        <strain evidence="1">3</strain>
    </source>
</reference>
<gene>
    <name evidence="1" type="ORF">ACCAA_30052</name>
</gene>
<name>A0A1A8XNW1_9PROT</name>
<accession>A0A1A8XNW1</accession>
<protein>
    <submittedName>
        <fullName evidence="1">Uncharacterized protein</fullName>
    </submittedName>
</protein>
<dbReference type="EMBL" id="FLQX01000105">
    <property type="protein sequence ID" value="SBT06112.1"/>
    <property type="molecule type" value="Genomic_DNA"/>
</dbReference>
<dbReference type="STRING" id="1860102.ACCAA_30052"/>
<keyword evidence="2" id="KW-1185">Reference proteome</keyword>
<dbReference type="RefSeq" id="WP_186406964.1">
    <property type="nucleotide sequence ID" value="NZ_FLQX01000105.1"/>
</dbReference>
<organism evidence="1 2">
    <name type="scientific">Candidatus Accumulibacter aalborgensis</name>
    <dbReference type="NCBI Taxonomy" id="1860102"/>
    <lineage>
        <taxon>Bacteria</taxon>
        <taxon>Pseudomonadati</taxon>
        <taxon>Pseudomonadota</taxon>
        <taxon>Betaproteobacteria</taxon>
        <taxon>Candidatus Accumulibacter</taxon>
    </lineage>
</organism>
<proteinExistence type="predicted"/>
<evidence type="ECO:0000313" key="1">
    <source>
        <dbReference type="EMBL" id="SBT06112.1"/>
    </source>
</evidence>
<dbReference type="AlphaFoldDB" id="A0A1A8XNW1"/>
<sequence>MSRFQGKRVLLGCTAEGAVLLAGQAATARDVLAWVAVDPSQSGSVAALCGAVAELKPEKPVSATNGTNTTNTTIRASLSVTVDDGLARSFIVTPPSGAQGLAELRASAAARFTALYGESGEAWLLAADWQATAPFIACALPRPLYQALDGLAQMSGWRLESVRPALAHVWNRLRASIPDDGWLIVGFGQTLTLVHTAKAQVAGLRTVRLPGAPDLPELVTLLEQEHLRAQVPGEAHDRQALLWTGAADWLPVAPTIAGLTSRALPLRAHLRSAGDLSEPCQLACHLALAGSVTR</sequence>
<evidence type="ECO:0000313" key="2">
    <source>
        <dbReference type="Proteomes" id="UP000199169"/>
    </source>
</evidence>
<dbReference type="Proteomes" id="UP000199169">
    <property type="component" value="Unassembled WGS sequence"/>
</dbReference>